<evidence type="ECO:0000313" key="3">
    <source>
        <dbReference type="EMBL" id="RDW77958.1"/>
    </source>
</evidence>
<feature type="compositionally biased region" description="Basic and acidic residues" evidence="1">
    <location>
        <begin position="955"/>
        <end position="981"/>
    </location>
</feature>
<dbReference type="Pfam" id="PF06985">
    <property type="entry name" value="HET"/>
    <property type="match status" value="1"/>
</dbReference>
<evidence type="ECO:0000259" key="2">
    <source>
        <dbReference type="Pfam" id="PF06985"/>
    </source>
</evidence>
<evidence type="ECO:0000313" key="4">
    <source>
        <dbReference type="Proteomes" id="UP000256328"/>
    </source>
</evidence>
<dbReference type="PANTHER" id="PTHR24148:SF64">
    <property type="entry name" value="HETEROKARYON INCOMPATIBILITY DOMAIN-CONTAINING PROTEIN"/>
    <property type="match status" value="1"/>
</dbReference>
<protein>
    <recommendedName>
        <fullName evidence="2">Heterokaryon incompatibility domain-containing protein</fullName>
    </recommendedName>
</protein>
<dbReference type="InterPro" id="IPR010730">
    <property type="entry name" value="HET"/>
</dbReference>
<dbReference type="PANTHER" id="PTHR24148">
    <property type="entry name" value="ANKYRIN REPEAT DOMAIN-CONTAINING PROTEIN 39 HOMOLOG-RELATED"/>
    <property type="match status" value="1"/>
</dbReference>
<dbReference type="OrthoDB" id="3477286at2759"/>
<keyword evidence="4" id="KW-1185">Reference proteome</keyword>
<feature type="compositionally biased region" description="Acidic residues" evidence="1">
    <location>
        <begin position="1003"/>
        <end position="1017"/>
    </location>
</feature>
<feature type="domain" description="Heterokaryon incompatibility" evidence="2">
    <location>
        <begin position="115"/>
        <end position="257"/>
    </location>
</feature>
<name>A0A3D8RVE8_9HELO</name>
<proteinExistence type="predicted"/>
<dbReference type="InterPro" id="IPR052895">
    <property type="entry name" value="HetReg/Transcr_Mod"/>
</dbReference>
<feature type="region of interest" description="Disordered" evidence="1">
    <location>
        <begin position="955"/>
        <end position="1072"/>
    </location>
</feature>
<feature type="compositionally biased region" description="Polar residues" evidence="1">
    <location>
        <begin position="896"/>
        <end position="910"/>
    </location>
</feature>
<comment type="caution">
    <text evidence="3">The sequence shown here is derived from an EMBL/GenBank/DDBJ whole genome shotgun (WGS) entry which is preliminary data.</text>
</comment>
<dbReference type="Proteomes" id="UP000256328">
    <property type="component" value="Unassembled WGS sequence"/>
</dbReference>
<feature type="compositionally biased region" description="Basic and acidic residues" evidence="1">
    <location>
        <begin position="369"/>
        <end position="387"/>
    </location>
</feature>
<evidence type="ECO:0000256" key="1">
    <source>
        <dbReference type="SAM" id="MobiDB-lite"/>
    </source>
</evidence>
<feature type="compositionally biased region" description="Basic and acidic residues" evidence="1">
    <location>
        <begin position="1018"/>
        <end position="1040"/>
    </location>
</feature>
<organism evidence="3 4">
    <name type="scientific">Coleophoma crateriformis</name>
    <dbReference type="NCBI Taxonomy" id="565419"/>
    <lineage>
        <taxon>Eukaryota</taxon>
        <taxon>Fungi</taxon>
        <taxon>Dikarya</taxon>
        <taxon>Ascomycota</taxon>
        <taxon>Pezizomycotina</taxon>
        <taxon>Leotiomycetes</taxon>
        <taxon>Helotiales</taxon>
        <taxon>Dermateaceae</taxon>
        <taxon>Coleophoma</taxon>
    </lineage>
</organism>
<feature type="region of interest" description="Disordered" evidence="1">
    <location>
        <begin position="342"/>
        <end position="447"/>
    </location>
</feature>
<reference evidence="3 4" key="1">
    <citation type="journal article" date="2018" name="IMA Fungus">
        <title>IMA Genome-F 9: Draft genome sequence of Annulohypoxylon stygium, Aspergillus mulundensis, Berkeleyomyces basicola (syn. Thielaviopsis basicola), Ceratocystis smalleyi, two Cercospora beticola strains, Coleophoma cylindrospora, Fusarium fracticaudum, Phialophora cf. hyalina, and Morchella septimelata.</title>
        <authorList>
            <person name="Wingfield B.D."/>
            <person name="Bills G.F."/>
            <person name="Dong Y."/>
            <person name="Huang W."/>
            <person name="Nel W.J."/>
            <person name="Swalarsk-Parry B.S."/>
            <person name="Vaghefi N."/>
            <person name="Wilken P.M."/>
            <person name="An Z."/>
            <person name="de Beer Z.W."/>
            <person name="De Vos L."/>
            <person name="Chen L."/>
            <person name="Duong T.A."/>
            <person name="Gao Y."/>
            <person name="Hammerbacher A."/>
            <person name="Kikkert J.R."/>
            <person name="Li Y."/>
            <person name="Li H."/>
            <person name="Li K."/>
            <person name="Li Q."/>
            <person name="Liu X."/>
            <person name="Ma X."/>
            <person name="Naidoo K."/>
            <person name="Pethybridge S.J."/>
            <person name="Sun J."/>
            <person name="Steenkamp E.T."/>
            <person name="van der Nest M.A."/>
            <person name="van Wyk S."/>
            <person name="Wingfield M.J."/>
            <person name="Xiong C."/>
            <person name="Yue Q."/>
            <person name="Zhang X."/>
        </authorList>
    </citation>
    <scope>NUCLEOTIDE SEQUENCE [LARGE SCALE GENOMIC DNA]</scope>
    <source>
        <strain evidence="3 4">BP5796</strain>
    </source>
</reference>
<feature type="compositionally biased region" description="Acidic residues" evidence="1">
    <location>
        <begin position="406"/>
        <end position="419"/>
    </location>
</feature>
<dbReference type="EMBL" id="PDLN01000008">
    <property type="protein sequence ID" value="RDW77958.1"/>
    <property type="molecule type" value="Genomic_DNA"/>
</dbReference>
<accession>A0A3D8RVE8</accession>
<sequence length="1098" mass="126835">MATFQSQPAMKSLTEHVSAAAPDGFRWALIPEEPAAVDRRRGEIIKFDDPKSKNIKEFRYERLSNMRKRIRLLELMAGKRETSEVECQLFEGEIKNGRVYRRKSDKDENEIEVKFEALSWSWGAELPEYQILIRRGGKRQRKKASKDLVWALRYLRYQDKDRILWIDAICIDQQNVDEKNHQVQMMSQIYGYADRVCVWLGLDDKESNMAINFIKKEILQLEQFDELCTNESNSEKWQSLLLLMQRQWFFRRWVVQEIALANDAMIYCGPDQISWKDFSVAVELFVEVETATHRLSEVMKKDPRFYHVPGWFEFVSALGASLLVEATGMIFRYYKPEKNEASNKLVNGSGVSGENENKRQVEATNSRLVSHDTEQVADGERQQRVEELTEDEETDQSEVEYQTDIGNDEDSEVDGDDQVESNVGRNAESAAKKKLKAPNESVSDDPISQRRPLLSLEYLVSKLSIFEATEPRDAIYSLLAIANDGYPHAEGHGDELSPSTQEILSESSEQKPFPVNYGAPYADVCQTFIEFCIARSNKSRALDIICRPWAPDPKSGTSIHFNQKPKSPDMKAWLKTLEELHKDPEEFKHSKAWELMMKYFPDPKSRQRKTRLPSWIPRLNGAPFAMFPHAGIHIMKMGRKNADPLVGLPYISRSYDAAQGREVDQEALRFRKRRAQNAHCMFVKGFILEEVDKTTNSSQSGSIPKEWLKLGGWKILKDPKKDKGPPEEFWRTIVADRGKDGQNPPYYYSRACKESVYKGGLASGAVNTSDLINNERNSIVAQFCRRVQSVIWNRSLIKTDQGNLGIANKNVRKGDLVCILYGCSVPVILRPRKKEKDIIREEKEEDQRFGKMENILRRYMRRAKAIKVRKEKWMKRSDTEKADVRKELEHYKGKNARSQETTSDQNSSTTFLPNYQQQVKIQDNVYYTFLGECYIHGMMDGEAMRRKIKYESSKNEDWLKKKEAEKKRTEEMKSETQRVENNDPEGMVAEMAGQETTELPQKEEEEEEIYNEPEGEPLAEKENLMGHSEGSVHEKGHVEVDTSPPSDEEDGEQIGNQFEKETSESEEANNQKLTAATLVENWDTWRGPLLRDTIFELR</sequence>
<feature type="region of interest" description="Disordered" evidence="1">
    <location>
        <begin position="884"/>
        <end position="910"/>
    </location>
</feature>
<dbReference type="AlphaFoldDB" id="A0A3D8RVE8"/>
<gene>
    <name evidence="3" type="ORF">BP5796_05810</name>
</gene>
<feature type="compositionally biased region" description="Acidic residues" evidence="1">
    <location>
        <begin position="388"/>
        <end position="398"/>
    </location>
</feature>